<keyword evidence="2" id="KW-1185">Reference proteome</keyword>
<dbReference type="RefSeq" id="WP_342959081.1">
    <property type="nucleotide sequence ID" value="NZ_JAZHFZ010000022.1"/>
</dbReference>
<evidence type="ECO:0000313" key="2">
    <source>
        <dbReference type="Proteomes" id="UP001481677"/>
    </source>
</evidence>
<organism evidence="1 2">
    <name type="scientific">Paraburkholderia azotifigens</name>
    <dbReference type="NCBI Taxonomy" id="2057004"/>
    <lineage>
        <taxon>Bacteria</taxon>
        <taxon>Pseudomonadati</taxon>
        <taxon>Pseudomonadota</taxon>
        <taxon>Betaproteobacteria</taxon>
        <taxon>Burkholderiales</taxon>
        <taxon>Burkholderiaceae</taxon>
        <taxon>Paraburkholderia</taxon>
    </lineage>
</organism>
<dbReference type="Proteomes" id="UP001481677">
    <property type="component" value="Unassembled WGS sequence"/>
</dbReference>
<protein>
    <submittedName>
        <fullName evidence="1">Uncharacterized protein</fullName>
    </submittedName>
</protein>
<evidence type="ECO:0000313" key="1">
    <source>
        <dbReference type="EMBL" id="MEM5341605.1"/>
    </source>
</evidence>
<dbReference type="EMBL" id="JAZHGA010000012">
    <property type="protein sequence ID" value="MEM5341605.1"/>
    <property type="molecule type" value="Genomic_DNA"/>
</dbReference>
<name>A0ABU9R3H1_9BURK</name>
<comment type="caution">
    <text evidence="1">The sequence shown here is derived from an EMBL/GenBank/DDBJ whole genome shotgun (WGS) entry which is preliminary data.</text>
</comment>
<accession>A0ABU9R3H1</accession>
<gene>
    <name evidence="1" type="ORF">V4C56_18525</name>
</gene>
<sequence length="86" mass="9375">MMNATPIPWHSPDEANAALSPLFNSHDCVDFVLVKLDATNAQCNALPGVKFAQARYTVDSQGNDVWLTAESSPRRLYGVLGWALAQ</sequence>
<proteinExistence type="predicted"/>
<reference evidence="1 2" key="1">
    <citation type="submission" date="2024-01" db="EMBL/GenBank/DDBJ databases">
        <title>The diversity of rhizobia nodulating Mimosa spp. in eleven states of Brazil covering several biomes is determined by host plant, location, and edaphic factors.</title>
        <authorList>
            <person name="Rouws L."/>
            <person name="Barauna A."/>
            <person name="Beukes C."/>
            <person name="De Faria S.M."/>
            <person name="Gross E."/>
            <person name="Dos Reis Junior F.B."/>
            <person name="Simon M."/>
            <person name="Maluk M."/>
            <person name="Odee D.W."/>
            <person name="Kenicer G."/>
            <person name="Young J.P.W."/>
            <person name="Reis V.M."/>
            <person name="Zilli J."/>
            <person name="James E.K."/>
        </authorList>
    </citation>
    <scope>NUCLEOTIDE SEQUENCE [LARGE SCALE GENOMIC DNA]</scope>
    <source>
        <strain evidence="1 2">JPY530</strain>
    </source>
</reference>